<evidence type="ECO:0000256" key="5">
    <source>
        <dbReference type="ARBA" id="ARBA00022989"/>
    </source>
</evidence>
<organism evidence="8 9">
    <name type="scientific">Fertoeibacter niger</name>
    <dbReference type="NCBI Taxonomy" id="2656921"/>
    <lineage>
        <taxon>Bacteria</taxon>
        <taxon>Pseudomonadati</taxon>
        <taxon>Pseudomonadota</taxon>
        <taxon>Alphaproteobacteria</taxon>
        <taxon>Rhodobacterales</taxon>
        <taxon>Paracoccaceae</taxon>
        <taxon>Fertoeibacter</taxon>
    </lineage>
</organism>
<feature type="transmembrane region" description="Helical" evidence="7">
    <location>
        <begin position="6"/>
        <end position="21"/>
    </location>
</feature>
<reference evidence="8" key="1">
    <citation type="submission" date="2020-05" db="EMBL/GenBank/DDBJ databases">
        <title>Fertoebacter nigrum gen. nov., sp. nov., a new member of the family Rhodobacteraceae.</title>
        <authorList>
            <person name="Szuroczki S."/>
            <person name="Abbaszade G."/>
            <person name="Buni D."/>
            <person name="Schumann P."/>
            <person name="Toth E."/>
        </authorList>
    </citation>
    <scope>NUCLEOTIDE SEQUENCE</scope>
    <source>
        <strain evidence="8">RG-N-1a</strain>
    </source>
</reference>
<proteinExistence type="inferred from homology"/>
<name>A0A8X8KQN1_9RHOB</name>
<evidence type="ECO:0000256" key="3">
    <source>
        <dbReference type="ARBA" id="ARBA00022475"/>
    </source>
</evidence>
<feature type="transmembrane region" description="Helical" evidence="7">
    <location>
        <begin position="28"/>
        <end position="51"/>
    </location>
</feature>
<keyword evidence="6 7" id="KW-0472">Membrane</keyword>
<dbReference type="Gene3D" id="1.10.287.3510">
    <property type="match status" value="1"/>
</dbReference>
<evidence type="ECO:0000256" key="7">
    <source>
        <dbReference type="SAM" id="Phobius"/>
    </source>
</evidence>
<feature type="transmembrane region" description="Helical" evidence="7">
    <location>
        <begin position="71"/>
        <end position="96"/>
    </location>
</feature>
<keyword evidence="9" id="KW-1185">Reference proteome</keyword>
<protein>
    <submittedName>
        <fullName evidence="8">Na+/H+ antiporter subunit C</fullName>
    </submittedName>
</protein>
<evidence type="ECO:0000313" key="8">
    <source>
        <dbReference type="EMBL" id="NUB44257.1"/>
    </source>
</evidence>
<dbReference type="Proteomes" id="UP000484076">
    <property type="component" value="Unassembled WGS sequence"/>
</dbReference>
<evidence type="ECO:0000256" key="1">
    <source>
        <dbReference type="ARBA" id="ARBA00004651"/>
    </source>
</evidence>
<comment type="caution">
    <text evidence="8">The sequence shown here is derived from an EMBL/GenBank/DDBJ whole genome shotgun (WGS) entry which is preliminary data.</text>
</comment>
<gene>
    <name evidence="8" type="ORF">GEU84_007675</name>
</gene>
<evidence type="ECO:0000256" key="6">
    <source>
        <dbReference type="ARBA" id="ARBA00023136"/>
    </source>
</evidence>
<comment type="subcellular location">
    <subcellularLocation>
        <location evidence="1">Cell membrane</location>
        <topology evidence="1">Multi-pass membrane protein</topology>
    </subcellularLocation>
</comment>
<keyword evidence="3" id="KW-1003">Cell membrane</keyword>
<sequence>MEALIASAVGLMTAAGIYLILRLRTFPVIVGLSMLTYAVNVFIFASGRLTVGLPPILDSTASGYTDPLTQALVLTAIVISFGMTAVIVMMALGAFLSTGSDRIDDAAEDRAETGGRAE</sequence>
<evidence type="ECO:0000256" key="4">
    <source>
        <dbReference type="ARBA" id="ARBA00022692"/>
    </source>
</evidence>
<keyword evidence="5 7" id="KW-1133">Transmembrane helix</keyword>
<dbReference type="Pfam" id="PF00420">
    <property type="entry name" value="Oxidored_q2"/>
    <property type="match status" value="1"/>
</dbReference>
<dbReference type="PANTHER" id="PTHR34583:SF2">
    <property type="entry name" value="ANTIPORTER SUBUNIT MNHC2-RELATED"/>
    <property type="match status" value="1"/>
</dbReference>
<comment type="similarity">
    <text evidence="2">Belongs to the CPA3 antiporters (TC 2.A.63) subunit C family.</text>
</comment>
<dbReference type="NCBIfam" id="NF006573">
    <property type="entry name" value="PRK09094.1"/>
    <property type="match status" value="1"/>
</dbReference>
<dbReference type="GO" id="GO:0005886">
    <property type="term" value="C:plasma membrane"/>
    <property type="evidence" value="ECO:0007669"/>
    <property type="project" value="UniProtKB-SubCell"/>
</dbReference>
<dbReference type="PANTHER" id="PTHR34583">
    <property type="entry name" value="ANTIPORTER SUBUNIT MNHC2-RELATED"/>
    <property type="match status" value="1"/>
</dbReference>
<accession>A0A8X8KQN1</accession>
<dbReference type="RefSeq" id="WP_174539391.1">
    <property type="nucleotide sequence ID" value="NZ_WHUT02000004.1"/>
</dbReference>
<dbReference type="AlphaFoldDB" id="A0A8X8KQN1"/>
<dbReference type="InterPro" id="IPR050601">
    <property type="entry name" value="CPA3_antiporter_subunitC"/>
</dbReference>
<evidence type="ECO:0000256" key="2">
    <source>
        <dbReference type="ARBA" id="ARBA00010388"/>
    </source>
</evidence>
<keyword evidence="4 7" id="KW-0812">Transmembrane</keyword>
<evidence type="ECO:0000313" key="9">
    <source>
        <dbReference type="Proteomes" id="UP000484076"/>
    </source>
</evidence>
<dbReference type="InterPro" id="IPR039428">
    <property type="entry name" value="NUOK/Mnh_C1-like"/>
</dbReference>
<dbReference type="EMBL" id="WHUT02000004">
    <property type="protein sequence ID" value="NUB44257.1"/>
    <property type="molecule type" value="Genomic_DNA"/>
</dbReference>